<dbReference type="AlphaFoldDB" id="A0A418QLR3"/>
<name>A0A418QLR3_9BACT</name>
<feature type="signal peptide" evidence="2">
    <location>
        <begin position="1"/>
        <end position="31"/>
    </location>
</feature>
<keyword evidence="1" id="KW-0812">Transmembrane</keyword>
<keyword evidence="2" id="KW-0732">Signal</keyword>
<dbReference type="InterPro" id="IPR025178">
    <property type="entry name" value="Lnb_N"/>
</dbReference>
<dbReference type="EMBL" id="QYCN01000044">
    <property type="protein sequence ID" value="RIY06095.1"/>
    <property type="molecule type" value="Genomic_DNA"/>
</dbReference>
<keyword evidence="1" id="KW-0472">Membrane</keyword>
<dbReference type="OrthoDB" id="319167at2"/>
<keyword evidence="6" id="KW-1185">Reference proteome</keyword>
<sequence length="392" mass="43065">MPAMRIRFLLALFLWWLAGLAPCAAAPLASAATTRISLLTCAPGPETYALFGHSALRVTDPGRGLDRVYNFGTFDFRTPHFYWRFLHGDLRYFLSVTSFERFRLAYAQDNRTLSEQVLALSPAEAQRIGQQLAATLHSPARFYRYQFFADNCTTRLFDLISTSLAAPVRVDSAYAAPAATYRQLLAPYLAPAPWMKLGMNLGLGWPADQPTTFRQRLFLPTELAAALAHTTRRQQPLVAQTRLLFVAAPPTTAAPAGFPSPAIFFLALGLLLLLAHQLPARYAWPGRLLRGGLFVVVGLVGGILLGLSCFSLHTPTQANYQLLWLLPTHLALGFARPGSQWRRYATVSLVLLGVGGLIGGAVYYARLLPEAGILLALVAAQLLVFRRQCGRP</sequence>
<dbReference type="Pfam" id="PF25221">
    <property type="entry name" value="5TMH_Lnb"/>
    <property type="match status" value="1"/>
</dbReference>
<protein>
    <submittedName>
        <fullName evidence="5">DUF4105 domain-containing protein</fullName>
    </submittedName>
</protein>
<keyword evidence="1" id="KW-1133">Transmembrane helix</keyword>
<feature type="transmembrane region" description="Helical" evidence="1">
    <location>
        <begin position="319"/>
        <end position="335"/>
    </location>
</feature>
<feature type="transmembrane region" description="Helical" evidence="1">
    <location>
        <begin position="288"/>
        <end position="313"/>
    </location>
</feature>
<evidence type="ECO:0000313" key="5">
    <source>
        <dbReference type="EMBL" id="RIY06095.1"/>
    </source>
</evidence>
<evidence type="ECO:0000259" key="4">
    <source>
        <dbReference type="Pfam" id="PF25221"/>
    </source>
</evidence>
<feature type="domain" description="Lnb N-terminal periplasmic" evidence="3">
    <location>
        <begin position="32"/>
        <end position="185"/>
    </location>
</feature>
<dbReference type="Pfam" id="PF13387">
    <property type="entry name" value="Lnb_N"/>
    <property type="match status" value="1"/>
</dbReference>
<evidence type="ECO:0000259" key="3">
    <source>
        <dbReference type="Pfam" id="PF13387"/>
    </source>
</evidence>
<feature type="transmembrane region" description="Helical" evidence="1">
    <location>
        <begin position="258"/>
        <end position="276"/>
    </location>
</feature>
<feature type="transmembrane region" description="Helical" evidence="1">
    <location>
        <begin position="371"/>
        <end position="389"/>
    </location>
</feature>
<feature type="chain" id="PRO_5019118170" evidence="2">
    <location>
        <begin position="32"/>
        <end position="392"/>
    </location>
</feature>
<evidence type="ECO:0000256" key="1">
    <source>
        <dbReference type="SAM" id="Phobius"/>
    </source>
</evidence>
<feature type="transmembrane region" description="Helical" evidence="1">
    <location>
        <begin position="347"/>
        <end position="365"/>
    </location>
</feature>
<evidence type="ECO:0000313" key="6">
    <source>
        <dbReference type="Proteomes" id="UP000284250"/>
    </source>
</evidence>
<dbReference type="Proteomes" id="UP000284250">
    <property type="component" value="Unassembled WGS sequence"/>
</dbReference>
<gene>
    <name evidence="5" type="ORF">D0T11_19345</name>
</gene>
<dbReference type="InterPro" id="IPR057436">
    <property type="entry name" value="5TMH_Lnb"/>
</dbReference>
<feature type="domain" description="Lnb-like transmembrane" evidence="4">
    <location>
        <begin position="258"/>
        <end position="354"/>
    </location>
</feature>
<comment type="caution">
    <text evidence="5">The sequence shown here is derived from an EMBL/GenBank/DDBJ whole genome shotgun (WGS) entry which is preliminary data.</text>
</comment>
<evidence type="ECO:0000256" key="2">
    <source>
        <dbReference type="SAM" id="SignalP"/>
    </source>
</evidence>
<proteinExistence type="predicted"/>
<accession>A0A418QLR3</accession>
<organism evidence="5 6">
    <name type="scientific">Hymenobacter rubripertinctus</name>
    <dbReference type="NCBI Taxonomy" id="2029981"/>
    <lineage>
        <taxon>Bacteria</taxon>
        <taxon>Pseudomonadati</taxon>
        <taxon>Bacteroidota</taxon>
        <taxon>Cytophagia</taxon>
        <taxon>Cytophagales</taxon>
        <taxon>Hymenobacteraceae</taxon>
        <taxon>Hymenobacter</taxon>
    </lineage>
</organism>
<reference evidence="5 6" key="1">
    <citation type="submission" date="2019-01" db="EMBL/GenBank/DDBJ databases">
        <title>Hymenobacter humicola sp. nov., isolated from soils in Antarctica.</title>
        <authorList>
            <person name="Sedlacek I."/>
            <person name="Holochova P."/>
            <person name="Kralova S."/>
            <person name="Pantucek R."/>
            <person name="Stankova E."/>
            <person name="Vrbovska V."/>
            <person name="Kristofova L."/>
            <person name="Svec P."/>
            <person name="Busse H.-J."/>
        </authorList>
    </citation>
    <scope>NUCLEOTIDE SEQUENCE [LARGE SCALE GENOMIC DNA]</scope>
    <source>
        <strain evidence="5 6">CCM 8852</strain>
    </source>
</reference>